<dbReference type="Proteomes" id="UP000236291">
    <property type="component" value="Unassembled WGS sequence"/>
</dbReference>
<gene>
    <name evidence="1" type="ORF">L195_g055932</name>
</gene>
<proteinExistence type="predicted"/>
<accession>A0A2K3KNZ2</accession>
<dbReference type="EMBL" id="ASHM01103824">
    <property type="protein sequence ID" value="PNX68005.1"/>
    <property type="molecule type" value="Genomic_DNA"/>
</dbReference>
<protein>
    <submittedName>
        <fullName evidence="1">Uncharacterized protein</fullName>
    </submittedName>
</protein>
<sequence>MIAIKFGVSGVGNCLENMEKQLFWCLGRNFEAKKGLVSVSEPQAEKLVSQVEISPWAENLVPQAEFSQ</sequence>
<reference evidence="1 2" key="2">
    <citation type="journal article" date="2017" name="Front. Plant Sci.">
        <title>Gene Classification and Mining of Molecular Markers Useful in Red Clover (Trifolium pratense) Breeding.</title>
        <authorList>
            <person name="Istvanek J."/>
            <person name="Dluhosova J."/>
            <person name="Dluhos P."/>
            <person name="Patkova L."/>
            <person name="Nedelnik J."/>
            <person name="Repkova J."/>
        </authorList>
    </citation>
    <scope>NUCLEOTIDE SEQUENCE [LARGE SCALE GENOMIC DNA]</scope>
    <source>
        <strain evidence="2">cv. Tatra</strain>
        <tissue evidence="1">Young leaves</tissue>
    </source>
</reference>
<organism evidence="1 2">
    <name type="scientific">Trifolium pratense</name>
    <name type="common">Red clover</name>
    <dbReference type="NCBI Taxonomy" id="57577"/>
    <lineage>
        <taxon>Eukaryota</taxon>
        <taxon>Viridiplantae</taxon>
        <taxon>Streptophyta</taxon>
        <taxon>Embryophyta</taxon>
        <taxon>Tracheophyta</taxon>
        <taxon>Spermatophyta</taxon>
        <taxon>Magnoliopsida</taxon>
        <taxon>eudicotyledons</taxon>
        <taxon>Gunneridae</taxon>
        <taxon>Pentapetalae</taxon>
        <taxon>rosids</taxon>
        <taxon>fabids</taxon>
        <taxon>Fabales</taxon>
        <taxon>Fabaceae</taxon>
        <taxon>Papilionoideae</taxon>
        <taxon>50 kb inversion clade</taxon>
        <taxon>NPAAA clade</taxon>
        <taxon>Hologalegina</taxon>
        <taxon>IRL clade</taxon>
        <taxon>Trifolieae</taxon>
        <taxon>Trifolium</taxon>
    </lineage>
</organism>
<feature type="non-terminal residue" evidence="1">
    <location>
        <position position="68"/>
    </location>
</feature>
<comment type="caution">
    <text evidence="1">The sequence shown here is derived from an EMBL/GenBank/DDBJ whole genome shotgun (WGS) entry which is preliminary data.</text>
</comment>
<evidence type="ECO:0000313" key="2">
    <source>
        <dbReference type="Proteomes" id="UP000236291"/>
    </source>
</evidence>
<name>A0A2K3KNZ2_TRIPR</name>
<dbReference type="AlphaFoldDB" id="A0A2K3KNZ2"/>
<reference evidence="1 2" key="1">
    <citation type="journal article" date="2014" name="Am. J. Bot.">
        <title>Genome assembly and annotation for red clover (Trifolium pratense; Fabaceae).</title>
        <authorList>
            <person name="Istvanek J."/>
            <person name="Jaros M."/>
            <person name="Krenek A."/>
            <person name="Repkova J."/>
        </authorList>
    </citation>
    <scope>NUCLEOTIDE SEQUENCE [LARGE SCALE GENOMIC DNA]</scope>
    <source>
        <strain evidence="2">cv. Tatra</strain>
        <tissue evidence="1">Young leaves</tissue>
    </source>
</reference>
<evidence type="ECO:0000313" key="1">
    <source>
        <dbReference type="EMBL" id="PNX68005.1"/>
    </source>
</evidence>